<keyword evidence="5" id="KW-1185">Reference proteome</keyword>
<reference evidence="4 6" key="1">
    <citation type="submission" date="2018-09" db="EMBL/GenBank/DDBJ databases">
        <title>Genomic investigation of the strawberry pathogen Phytophthora fragariae indicates pathogenicity is determined by transcriptional variation in three key races.</title>
        <authorList>
            <person name="Adams T.M."/>
            <person name="Armitage A.D."/>
            <person name="Sobczyk M.K."/>
            <person name="Bates H.J."/>
            <person name="Dunwell J.M."/>
            <person name="Nellist C.F."/>
            <person name="Harrison R.J."/>
        </authorList>
    </citation>
    <scope>NUCLEOTIDE SEQUENCE [LARGE SCALE GENOMIC DNA]</scope>
    <source>
        <strain evidence="1 4">SCRP249</strain>
        <strain evidence="2 6">SCRP324</strain>
        <strain evidence="3 5">SCRP333</strain>
    </source>
</reference>
<dbReference type="Proteomes" id="UP000435112">
    <property type="component" value="Unassembled WGS sequence"/>
</dbReference>
<evidence type="ECO:0000313" key="1">
    <source>
        <dbReference type="EMBL" id="KAE9010872.1"/>
    </source>
</evidence>
<evidence type="ECO:0000313" key="6">
    <source>
        <dbReference type="Proteomes" id="UP000435112"/>
    </source>
</evidence>
<accession>A0A6A3KTX6</accession>
<proteinExistence type="predicted"/>
<protein>
    <submittedName>
        <fullName evidence="1">Uncharacterized protein</fullName>
    </submittedName>
</protein>
<name>A0A6A3KTX6_9STRA</name>
<dbReference type="AlphaFoldDB" id="A0A6A3KTX6"/>
<dbReference type="EMBL" id="QXFU01001002">
    <property type="protein sequence ID" value="KAE9013674.1"/>
    <property type="molecule type" value="Genomic_DNA"/>
</dbReference>
<evidence type="ECO:0000313" key="4">
    <source>
        <dbReference type="Proteomes" id="UP000429607"/>
    </source>
</evidence>
<dbReference type="EMBL" id="QXFT01001091">
    <property type="protein sequence ID" value="KAE9329232.1"/>
    <property type="molecule type" value="Genomic_DNA"/>
</dbReference>
<dbReference type="Proteomes" id="UP000429607">
    <property type="component" value="Unassembled WGS sequence"/>
</dbReference>
<evidence type="ECO:0000313" key="2">
    <source>
        <dbReference type="EMBL" id="KAE9013674.1"/>
    </source>
</evidence>
<organism evidence="1 4">
    <name type="scientific">Phytophthora rubi</name>
    <dbReference type="NCBI Taxonomy" id="129364"/>
    <lineage>
        <taxon>Eukaryota</taxon>
        <taxon>Sar</taxon>
        <taxon>Stramenopiles</taxon>
        <taxon>Oomycota</taxon>
        <taxon>Peronosporomycetes</taxon>
        <taxon>Peronosporales</taxon>
        <taxon>Peronosporaceae</taxon>
        <taxon>Phytophthora</taxon>
    </lineage>
</organism>
<evidence type="ECO:0000313" key="3">
    <source>
        <dbReference type="EMBL" id="KAE9329232.1"/>
    </source>
</evidence>
<sequence>MKAAATGFFFPAVASSWAIYRSRVRFLRLLWFETKANVVSAATLQLEARLSGDLPLVDMPSIS</sequence>
<dbReference type="EMBL" id="QXFV01001245">
    <property type="protein sequence ID" value="KAE9010872.1"/>
    <property type="molecule type" value="Genomic_DNA"/>
</dbReference>
<gene>
    <name evidence="1" type="ORF">PR001_g16060</name>
    <name evidence="2" type="ORF">PR002_g14438</name>
    <name evidence="3" type="ORF">PR003_g15608</name>
</gene>
<comment type="caution">
    <text evidence="1">The sequence shown here is derived from an EMBL/GenBank/DDBJ whole genome shotgun (WGS) entry which is preliminary data.</text>
</comment>
<dbReference type="Proteomes" id="UP000434957">
    <property type="component" value="Unassembled WGS sequence"/>
</dbReference>
<evidence type="ECO:0000313" key="5">
    <source>
        <dbReference type="Proteomes" id="UP000434957"/>
    </source>
</evidence>